<dbReference type="Gene3D" id="1.20.5.190">
    <property type="match status" value="1"/>
</dbReference>
<sequence>MMEVGMQVWVPSAQEVWMPVTILSCEQHPSGHEIQFQCHGTDTEFMRQYSLTDGHDTNSILLQNDIKDYTKLHCLLELRHVHEPALLEAVHRRFEKNVIYTFMDEILLAVNPFTPNASYYSTEQIALYQTCVDKSVPHRDTRKLPPHVYAIAANAYSNLIQNQWNQSILVSGESGAGKTETSKFLMHFLTCVRRNASKEKSTETFEIGQRILQTNPILESFGNARTIRNDNSSRFGKLIRLQFDHKTKEIVGAEIAIYLLEHVRVIYPSQEKNERNFHIFYEFLEGAHPRMQEELGINRECLNQFELLKLENLTMEERQMYGFRFSETVRAMNEVGISGRERFFIFQILAAILHLGNVHFTQGAQDEVLLSGNDSHFEASAQLLGVDEKAFFKLLTIRNIRAGGESVWIRLSIKQAMDIKYSFIKSIYSRLFTWLVQRLSQNTNWRRRKRTYLIDENTSSRSSGCSSTDQASPVDDSTGILTIGILDIFGFENLQKNGFEQLCINYANERLQAQFNDYVFCKQQQLYELEGIEWRTIQCPSNLTCLELFDHRQNGLFSFLDQECMVPNGSNESLATKLYRCRLAVSCNRVTSYRKDTSWITNKKSSSIPTNSIAPMMDTNNMFTASKIEQAKSQFCVRHFAGQVIYTIDHFVEKNVDALPAKISDILFPSSNEIIAAIGLECRREKVFWTEKKEHVQQPEDSDEMDNLTKSKPASNRKASTHRCPSVSSQFRSQLDLLIDEIGETQSHYIRCLKANEDKEPNAFNRIRMVEQLRSVGIVEAAKIARCGYTVRLLHAKFLDLFDCTFQAVASTITKDSARLQTAEKDLKIGLDVCRALRQQAKCSLPAFSSTSTKNPSKHPDIQIGKTLVFCKRDTYHRLYALRIRCQYLAAAKIQSTFKAYRGRHWYRQTTQALCRFQSHVRPHLRDRIWRLKREQSAIKLQRCWRGYADRADVARMHQAATLIQATARGYHVRHTHQPLQKLRQHYAAIRIQENYRLHRFRRAFASAIEDEQRQNYALAAASVQRWWRLALCHKLALVDTETLDWIPEQKSRPVDQHSIKRMDWKRKGTRCTKIDENQEFRKEFTPTQAEKEDPMTPKRRSTSQFGKNGLHRYSPTSSDTLSFESTETEKKNRLNGSPFARVDSGTRSSIGYRISNPDEMICRRSTFKNKLSQHFRLLERKIEELELKCKGLESLVLVSLNEKKTLHKSERRRRWSQSDLLRQNSHRNDGTHLIDANFDVDNVEMILEGLQQQMDSLRQSLHSTRSQKESITNPLIVQQEMNGNRDNRATLTQLGFPGRSRRRGIHRSRLTEPDLRHPHTMDIEADTEENIDSSRGTATTSGVLVPSSSNSLSSLTTPLPLSVSTITPRLFRISNWARSVKCYQCLEPFTLFTRRHHCRLCGKSFCNEHSSRRVSVFGVGYDDEPVRACDGCFSMYYFSLTQRMPADVTLQNRLPMQSQVWLNGPRISLSSSSESSIESVHTQGEACSDDAICAQARQRAMTASDKGCQSDEDIQRNRSSSFRF</sequence>
<evidence type="ECO:0008006" key="17">
    <source>
        <dbReference type="Google" id="ProtNLM"/>
    </source>
</evidence>
<dbReference type="PROSITE" id="PS50178">
    <property type="entry name" value="ZF_FYVE"/>
    <property type="match status" value="1"/>
</dbReference>
<dbReference type="SUPFAM" id="SSF57903">
    <property type="entry name" value="FYVE/PHD zinc finger"/>
    <property type="match status" value="1"/>
</dbReference>
<accession>A0A024FUC8</accession>
<evidence type="ECO:0000259" key="14">
    <source>
        <dbReference type="PROSITE" id="PS51456"/>
    </source>
</evidence>
<dbReference type="SMART" id="SM00064">
    <property type="entry name" value="FYVE"/>
    <property type="match status" value="1"/>
</dbReference>
<dbReference type="SUPFAM" id="SSF52540">
    <property type="entry name" value="P-loop containing nucleoside triphosphate hydrolases"/>
    <property type="match status" value="1"/>
</dbReference>
<evidence type="ECO:0000256" key="8">
    <source>
        <dbReference type="ARBA" id="ARBA00023203"/>
    </source>
</evidence>
<feature type="compositionally biased region" description="Polar residues" evidence="12">
    <location>
        <begin position="708"/>
        <end position="718"/>
    </location>
</feature>
<evidence type="ECO:0000313" key="15">
    <source>
        <dbReference type="EMBL" id="CCI10487.1"/>
    </source>
</evidence>
<proteinExistence type="inferred from homology"/>
<dbReference type="InterPro" id="IPR036961">
    <property type="entry name" value="Kinesin_motor_dom_sf"/>
</dbReference>
<feature type="compositionally biased region" description="Basic and acidic residues" evidence="12">
    <location>
        <begin position="1310"/>
        <end position="1323"/>
    </location>
</feature>
<feature type="domain" description="FYVE-type" evidence="13">
    <location>
        <begin position="1377"/>
        <end position="1438"/>
    </location>
</feature>
<dbReference type="GO" id="GO:0051015">
    <property type="term" value="F:actin filament binding"/>
    <property type="evidence" value="ECO:0007669"/>
    <property type="project" value="TreeGrafter"/>
</dbReference>
<evidence type="ECO:0000256" key="11">
    <source>
        <dbReference type="SAM" id="Coils"/>
    </source>
</evidence>
<dbReference type="Gene3D" id="3.40.850.10">
    <property type="entry name" value="Kinesin motor domain"/>
    <property type="match status" value="1"/>
</dbReference>
<evidence type="ECO:0000256" key="5">
    <source>
        <dbReference type="ARBA" id="ARBA00022840"/>
    </source>
</evidence>
<evidence type="ECO:0000256" key="7">
    <source>
        <dbReference type="ARBA" id="ARBA00023175"/>
    </source>
</evidence>
<dbReference type="GO" id="GO:0000146">
    <property type="term" value="F:microfilament motor activity"/>
    <property type="evidence" value="ECO:0007669"/>
    <property type="project" value="TreeGrafter"/>
</dbReference>
<dbReference type="InterPro" id="IPR011011">
    <property type="entry name" value="Znf_FYVE_PHD"/>
</dbReference>
<feature type="region of interest" description="Disordered" evidence="12">
    <location>
        <begin position="1299"/>
        <end position="1350"/>
    </location>
</feature>
<dbReference type="CDD" id="cd23767">
    <property type="entry name" value="IQCD"/>
    <property type="match status" value="1"/>
</dbReference>
<dbReference type="GO" id="GO:0005737">
    <property type="term" value="C:cytoplasm"/>
    <property type="evidence" value="ECO:0007669"/>
    <property type="project" value="TreeGrafter"/>
</dbReference>
<dbReference type="PANTHER" id="PTHR13140:SF845">
    <property type="entry name" value="MYOSIN-LIKE PROTEIN"/>
    <property type="match status" value="1"/>
</dbReference>
<dbReference type="Pfam" id="PF00612">
    <property type="entry name" value="IQ"/>
    <property type="match status" value="2"/>
</dbReference>
<feature type="compositionally biased region" description="Basic and acidic residues" evidence="12">
    <location>
        <begin position="1085"/>
        <end position="1097"/>
    </location>
</feature>
<dbReference type="Gene3D" id="1.20.120.720">
    <property type="entry name" value="Myosin VI head, motor domain, U50 subdomain"/>
    <property type="match status" value="1"/>
</dbReference>
<reference evidence="15 16" key="1">
    <citation type="submission" date="2012-05" db="EMBL/GenBank/DDBJ databases">
        <title>Recombination and specialization in a pathogen metapopulation.</title>
        <authorList>
            <person name="Gardiner A."/>
            <person name="Kemen E."/>
            <person name="Schultz-Larsen T."/>
            <person name="MacLean D."/>
            <person name="Van Oosterhout C."/>
            <person name="Jones J.D.G."/>
        </authorList>
    </citation>
    <scope>NUCLEOTIDE SEQUENCE [LARGE SCALE GENOMIC DNA]</scope>
    <source>
        <strain evidence="15 16">Ac Nc2</strain>
    </source>
</reference>
<keyword evidence="6 10" id="KW-0518">Myosin</keyword>
<dbReference type="OrthoDB" id="6108017at2759"/>
<dbReference type="InParanoid" id="A0A024FUC8"/>
<feature type="region of interest" description="Disordered" evidence="12">
    <location>
        <begin position="1085"/>
        <end position="1143"/>
    </location>
</feature>
<dbReference type="PANTHER" id="PTHR13140">
    <property type="entry name" value="MYOSIN"/>
    <property type="match status" value="1"/>
</dbReference>
<keyword evidence="4" id="KW-0862">Zinc</keyword>
<evidence type="ECO:0000256" key="2">
    <source>
        <dbReference type="ARBA" id="ARBA00022741"/>
    </source>
</evidence>
<dbReference type="InterPro" id="IPR000048">
    <property type="entry name" value="IQ_motif_EF-hand-BS"/>
</dbReference>
<keyword evidence="16" id="KW-1185">Reference proteome</keyword>
<dbReference type="GO" id="GO:0005524">
    <property type="term" value="F:ATP binding"/>
    <property type="evidence" value="ECO:0007669"/>
    <property type="project" value="UniProtKB-UniRule"/>
</dbReference>
<keyword evidence="2 10" id="KW-0547">Nucleotide-binding</keyword>
<evidence type="ECO:0000256" key="4">
    <source>
        <dbReference type="ARBA" id="ARBA00022833"/>
    </source>
</evidence>
<feature type="compositionally biased region" description="Basic residues" evidence="12">
    <location>
        <begin position="1300"/>
        <end position="1309"/>
    </location>
</feature>
<dbReference type="Gene3D" id="1.10.10.820">
    <property type="match status" value="1"/>
</dbReference>
<dbReference type="EMBL" id="CAIX01000265">
    <property type="protein sequence ID" value="CCI10487.1"/>
    <property type="molecule type" value="Genomic_DNA"/>
</dbReference>
<dbReference type="GO" id="GO:0008270">
    <property type="term" value="F:zinc ion binding"/>
    <property type="evidence" value="ECO:0007669"/>
    <property type="project" value="UniProtKB-KW"/>
</dbReference>
<dbReference type="STRING" id="65357.A0A024FUC8"/>
<organism evidence="15 16">
    <name type="scientific">Albugo candida</name>
    <dbReference type="NCBI Taxonomy" id="65357"/>
    <lineage>
        <taxon>Eukaryota</taxon>
        <taxon>Sar</taxon>
        <taxon>Stramenopiles</taxon>
        <taxon>Oomycota</taxon>
        <taxon>Peronosporomycetes</taxon>
        <taxon>Albuginales</taxon>
        <taxon>Albuginaceae</taxon>
        <taxon>Albugo</taxon>
    </lineage>
</organism>
<dbReference type="GO" id="GO:0016459">
    <property type="term" value="C:myosin complex"/>
    <property type="evidence" value="ECO:0007669"/>
    <property type="project" value="UniProtKB-KW"/>
</dbReference>
<evidence type="ECO:0000313" key="16">
    <source>
        <dbReference type="Proteomes" id="UP000053237"/>
    </source>
</evidence>
<feature type="coiled-coil region" evidence="11">
    <location>
        <begin position="1169"/>
        <end position="1196"/>
    </location>
</feature>
<dbReference type="SMART" id="SM00015">
    <property type="entry name" value="IQ"/>
    <property type="match status" value="4"/>
</dbReference>
<feature type="domain" description="Myosin motor" evidence="14">
    <location>
        <begin position="70"/>
        <end position="884"/>
    </location>
</feature>
<feature type="coiled-coil region" evidence="11">
    <location>
        <begin position="1241"/>
        <end position="1268"/>
    </location>
</feature>
<name>A0A024FUC8_9STRA</name>
<dbReference type="CDD" id="cd15760">
    <property type="entry name" value="FYVE_scVPS27p_like"/>
    <property type="match status" value="1"/>
</dbReference>
<dbReference type="PRINTS" id="PR00193">
    <property type="entry name" value="MYOSINHEAVY"/>
</dbReference>
<keyword evidence="1" id="KW-0479">Metal-binding</keyword>
<dbReference type="InterPro" id="IPR017455">
    <property type="entry name" value="Znf_FYVE-rel"/>
</dbReference>
<evidence type="ECO:0000256" key="3">
    <source>
        <dbReference type="ARBA" id="ARBA00022771"/>
    </source>
</evidence>
<feature type="region of interest" description="Disordered" evidence="12">
    <location>
        <begin position="694"/>
        <end position="727"/>
    </location>
</feature>
<evidence type="ECO:0000256" key="6">
    <source>
        <dbReference type="ARBA" id="ARBA00023123"/>
    </source>
</evidence>
<dbReference type="GO" id="GO:0007015">
    <property type="term" value="P:actin filament organization"/>
    <property type="evidence" value="ECO:0007669"/>
    <property type="project" value="TreeGrafter"/>
</dbReference>
<evidence type="ECO:0000256" key="10">
    <source>
        <dbReference type="PROSITE-ProRule" id="PRU00782"/>
    </source>
</evidence>
<dbReference type="SMART" id="SM00242">
    <property type="entry name" value="MYSc"/>
    <property type="match status" value="1"/>
</dbReference>
<comment type="caution">
    <text evidence="15">The sequence shown here is derived from an EMBL/GenBank/DDBJ whole genome shotgun (WGS) entry which is preliminary data.</text>
</comment>
<dbReference type="Proteomes" id="UP000053237">
    <property type="component" value="Unassembled WGS sequence"/>
</dbReference>
<feature type="region of interest" description="Actin-binding" evidence="10">
    <location>
        <begin position="735"/>
        <end position="757"/>
    </location>
</feature>
<gene>
    <name evidence="15" type="ORF">BN9_102300</name>
</gene>
<keyword evidence="7 10" id="KW-0505">Motor protein</keyword>
<dbReference type="GO" id="GO:0016020">
    <property type="term" value="C:membrane"/>
    <property type="evidence" value="ECO:0007669"/>
    <property type="project" value="TreeGrafter"/>
</dbReference>
<dbReference type="InterPro" id="IPR001609">
    <property type="entry name" value="Myosin_head_motor_dom-like"/>
</dbReference>
<evidence type="ECO:0000256" key="9">
    <source>
        <dbReference type="PROSITE-ProRule" id="PRU00091"/>
    </source>
</evidence>
<feature type="region of interest" description="Disordered" evidence="12">
    <location>
        <begin position="1503"/>
        <end position="1525"/>
    </location>
</feature>
<evidence type="ECO:0000256" key="12">
    <source>
        <dbReference type="SAM" id="MobiDB-lite"/>
    </source>
</evidence>
<dbReference type="Gene3D" id="1.20.58.530">
    <property type="match status" value="1"/>
</dbReference>
<keyword evidence="3 9" id="KW-0863">Zinc-finger</keyword>
<keyword evidence="8 10" id="KW-0009">Actin-binding</keyword>
<feature type="binding site" evidence="10">
    <location>
        <begin position="172"/>
        <end position="179"/>
    </location>
    <ligand>
        <name>ATP</name>
        <dbReference type="ChEBI" id="CHEBI:30616"/>
    </ligand>
</feature>
<dbReference type="PROSITE" id="PS51456">
    <property type="entry name" value="MYOSIN_MOTOR"/>
    <property type="match status" value="1"/>
</dbReference>
<dbReference type="InterPro" id="IPR000306">
    <property type="entry name" value="Znf_FYVE"/>
</dbReference>
<keyword evidence="5 10" id="KW-0067">ATP-binding</keyword>
<protein>
    <recommendedName>
        <fullName evidence="17">Myosin motor domain-containing protein</fullName>
    </recommendedName>
</protein>
<dbReference type="InterPro" id="IPR027417">
    <property type="entry name" value="P-loop_NTPase"/>
</dbReference>
<dbReference type="Pfam" id="PF01363">
    <property type="entry name" value="FYVE"/>
    <property type="match status" value="1"/>
</dbReference>
<dbReference type="Gene3D" id="3.30.40.10">
    <property type="entry name" value="Zinc/RING finger domain, C3HC4 (zinc finger)"/>
    <property type="match status" value="1"/>
</dbReference>
<dbReference type="PROSITE" id="PS50096">
    <property type="entry name" value="IQ"/>
    <property type="match status" value="4"/>
</dbReference>
<feature type="compositionally biased region" description="Low complexity" evidence="12">
    <location>
        <begin position="1341"/>
        <end position="1350"/>
    </location>
</feature>
<comment type="similarity">
    <text evidence="10">Belongs to the TRAFAC class myosin-kinesin ATPase superfamily. Myosin family.</text>
</comment>
<evidence type="ECO:0000259" key="13">
    <source>
        <dbReference type="PROSITE" id="PS50178"/>
    </source>
</evidence>
<dbReference type="Pfam" id="PF00063">
    <property type="entry name" value="Myosin_head"/>
    <property type="match status" value="2"/>
</dbReference>
<feature type="compositionally biased region" description="Polar residues" evidence="12">
    <location>
        <begin position="1115"/>
        <end position="1126"/>
    </location>
</feature>
<evidence type="ECO:0000256" key="1">
    <source>
        <dbReference type="ARBA" id="ARBA00022723"/>
    </source>
</evidence>
<dbReference type="InterPro" id="IPR013083">
    <property type="entry name" value="Znf_RING/FYVE/PHD"/>
</dbReference>
<keyword evidence="11" id="KW-0175">Coiled coil</keyword>